<name>A0A8J5TCP2_ZIZPA</name>
<dbReference type="Proteomes" id="UP000729402">
    <property type="component" value="Unassembled WGS sequence"/>
</dbReference>
<evidence type="ECO:0000313" key="1">
    <source>
        <dbReference type="EMBL" id="KAG8078563.1"/>
    </source>
</evidence>
<gene>
    <name evidence="1" type="ORF">GUJ93_ZPchr0007g6400</name>
</gene>
<reference evidence="1" key="2">
    <citation type="submission" date="2021-02" db="EMBL/GenBank/DDBJ databases">
        <authorList>
            <person name="Kimball J.A."/>
            <person name="Haas M.W."/>
            <person name="Macchietto M."/>
            <person name="Kono T."/>
            <person name="Duquette J."/>
            <person name="Shao M."/>
        </authorList>
    </citation>
    <scope>NUCLEOTIDE SEQUENCE</scope>
    <source>
        <tissue evidence="1">Fresh leaf tissue</tissue>
    </source>
</reference>
<organism evidence="1 2">
    <name type="scientific">Zizania palustris</name>
    <name type="common">Northern wild rice</name>
    <dbReference type="NCBI Taxonomy" id="103762"/>
    <lineage>
        <taxon>Eukaryota</taxon>
        <taxon>Viridiplantae</taxon>
        <taxon>Streptophyta</taxon>
        <taxon>Embryophyta</taxon>
        <taxon>Tracheophyta</taxon>
        <taxon>Spermatophyta</taxon>
        <taxon>Magnoliopsida</taxon>
        <taxon>Liliopsida</taxon>
        <taxon>Poales</taxon>
        <taxon>Poaceae</taxon>
        <taxon>BOP clade</taxon>
        <taxon>Oryzoideae</taxon>
        <taxon>Oryzeae</taxon>
        <taxon>Zizaniinae</taxon>
        <taxon>Zizania</taxon>
    </lineage>
</organism>
<keyword evidence="2" id="KW-1185">Reference proteome</keyword>
<reference evidence="1" key="1">
    <citation type="journal article" date="2021" name="bioRxiv">
        <title>Whole Genome Assembly and Annotation of Northern Wild Rice, Zizania palustris L., Supports a Whole Genome Duplication in the Zizania Genus.</title>
        <authorList>
            <person name="Haas M."/>
            <person name="Kono T."/>
            <person name="Macchietto M."/>
            <person name="Millas R."/>
            <person name="McGilp L."/>
            <person name="Shao M."/>
            <person name="Duquette J."/>
            <person name="Hirsch C.N."/>
            <person name="Kimball J."/>
        </authorList>
    </citation>
    <scope>NUCLEOTIDE SEQUENCE</scope>
    <source>
        <tissue evidence="1">Fresh leaf tissue</tissue>
    </source>
</reference>
<proteinExistence type="predicted"/>
<sequence>MLGFFKKGRLAPLHRSTRRPCLVCMQLDNVGTWQCRLAPHAGYLGSCTRRSCLVCMQFGIVGPWPWQLQTMPGLQMWIARLDA</sequence>
<protein>
    <submittedName>
        <fullName evidence="1">Uncharacterized protein</fullName>
    </submittedName>
</protein>
<comment type="caution">
    <text evidence="1">The sequence shown here is derived from an EMBL/GenBank/DDBJ whole genome shotgun (WGS) entry which is preliminary data.</text>
</comment>
<dbReference type="EMBL" id="JAAALK010000282">
    <property type="protein sequence ID" value="KAG8078563.1"/>
    <property type="molecule type" value="Genomic_DNA"/>
</dbReference>
<accession>A0A8J5TCP2</accession>
<dbReference type="AlphaFoldDB" id="A0A8J5TCP2"/>
<evidence type="ECO:0000313" key="2">
    <source>
        <dbReference type="Proteomes" id="UP000729402"/>
    </source>
</evidence>